<proteinExistence type="predicted"/>
<sequence length="56" mass="6009">NSPGDSFACFSYPQPPDTSQPALESVGSPMAPLRLTARTSNHLGNDVTCKPHLYHP</sequence>
<dbReference type="AlphaFoldDB" id="A0A392WAP0"/>
<keyword evidence="3" id="KW-1185">Reference proteome</keyword>
<dbReference type="EMBL" id="LXQA011396748">
    <property type="protein sequence ID" value="MCI95790.1"/>
    <property type="molecule type" value="Genomic_DNA"/>
</dbReference>
<evidence type="ECO:0000313" key="2">
    <source>
        <dbReference type="EMBL" id="MCI95790.1"/>
    </source>
</evidence>
<feature type="non-terminal residue" evidence="2">
    <location>
        <position position="1"/>
    </location>
</feature>
<dbReference type="Proteomes" id="UP000265520">
    <property type="component" value="Unassembled WGS sequence"/>
</dbReference>
<accession>A0A392WAP0</accession>
<comment type="caution">
    <text evidence="2">The sequence shown here is derived from an EMBL/GenBank/DDBJ whole genome shotgun (WGS) entry which is preliminary data.</text>
</comment>
<protein>
    <submittedName>
        <fullName evidence="2">Uncharacterized protein</fullName>
    </submittedName>
</protein>
<evidence type="ECO:0000256" key="1">
    <source>
        <dbReference type="SAM" id="MobiDB-lite"/>
    </source>
</evidence>
<reference evidence="2 3" key="1">
    <citation type="journal article" date="2018" name="Front. Plant Sci.">
        <title>Red Clover (Trifolium pratense) and Zigzag Clover (T. medium) - A Picture of Genomic Similarities and Differences.</title>
        <authorList>
            <person name="Dluhosova J."/>
            <person name="Istvanek J."/>
            <person name="Nedelnik J."/>
            <person name="Repkova J."/>
        </authorList>
    </citation>
    <scope>NUCLEOTIDE SEQUENCE [LARGE SCALE GENOMIC DNA]</scope>
    <source>
        <strain evidence="3">cv. 10/8</strain>
        <tissue evidence="2">Leaf</tissue>
    </source>
</reference>
<organism evidence="2 3">
    <name type="scientific">Trifolium medium</name>
    <dbReference type="NCBI Taxonomy" id="97028"/>
    <lineage>
        <taxon>Eukaryota</taxon>
        <taxon>Viridiplantae</taxon>
        <taxon>Streptophyta</taxon>
        <taxon>Embryophyta</taxon>
        <taxon>Tracheophyta</taxon>
        <taxon>Spermatophyta</taxon>
        <taxon>Magnoliopsida</taxon>
        <taxon>eudicotyledons</taxon>
        <taxon>Gunneridae</taxon>
        <taxon>Pentapetalae</taxon>
        <taxon>rosids</taxon>
        <taxon>fabids</taxon>
        <taxon>Fabales</taxon>
        <taxon>Fabaceae</taxon>
        <taxon>Papilionoideae</taxon>
        <taxon>50 kb inversion clade</taxon>
        <taxon>NPAAA clade</taxon>
        <taxon>Hologalegina</taxon>
        <taxon>IRL clade</taxon>
        <taxon>Trifolieae</taxon>
        <taxon>Trifolium</taxon>
    </lineage>
</organism>
<evidence type="ECO:0000313" key="3">
    <source>
        <dbReference type="Proteomes" id="UP000265520"/>
    </source>
</evidence>
<name>A0A392WAP0_9FABA</name>
<feature type="region of interest" description="Disordered" evidence="1">
    <location>
        <begin position="1"/>
        <end position="28"/>
    </location>
</feature>